<accession>A0A6G9AQT6</accession>
<dbReference type="PROSITE" id="PS51257">
    <property type="entry name" value="PROKAR_LIPOPROTEIN"/>
    <property type="match status" value="1"/>
</dbReference>
<dbReference type="Proteomes" id="UP000501802">
    <property type="component" value="Chromosome"/>
</dbReference>
<dbReference type="RefSeq" id="WP_167211278.1">
    <property type="nucleotide sequence ID" value="NZ_CP050063.1"/>
</dbReference>
<dbReference type="InterPro" id="IPR000601">
    <property type="entry name" value="PKD_dom"/>
</dbReference>
<name>A0A6G9AQT6_9BACT</name>
<evidence type="ECO:0000313" key="3">
    <source>
        <dbReference type="Proteomes" id="UP000501802"/>
    </source>
</evidence>
<dbReference type="AlphaFoldDB" id="A0A6G9AQT6"/>
<evidence type="ECO:0000259" key="1">
    <source>
        <dbReference type="PROSITE" id="PS50093"/>
    </source>
</evidence>
<keyword evidence="3" id="KW-1185">Reference proteome</keyword>
<organism evidence="2 3">
    <name type="scientific">Spirosoma aureum</name>
    <dbReference type="NCBI Taxonomy" id="2692134"/>
    <lineage>
        <taxon>Bacteria</taxon>
        <taxon>Pseudomonadati</taxon>
        <taxon>Bacteroidota</taxon>
        <taxon>Cytophagia</taxon>
        <taxon>Cytophagales</taxon>
        <taxon>Cytophagaceae</taxon>
        <taxon>Spirosoma</taxon>
    </lineage>
</organism>
<feature type="domain" description="PKD" evidence="1">
    <location>
        <begin position="44"/>
        <end position="98"/>
    </location>
</feature>
<gene>
    <name evidence="2" type="ORF">G8759_19820</name>
</gene>
<protein>
    <recommendedName>
        <fullName evidence="1">PKD domain-containing protein</fullName>
    </recommendedName>
</protein>
<dbReference type="SUPFAM" id="SSF49299">
    <property type="entry name" value="PKD domain"/>
    <property type="match status" value="1"/>
</dbReference>
<reference evidence="2 3" key="1">
    <citation type="submission" date="2020-03" db="EMBL/GenBank/DDBJ databases">
        <authorList>
            <person name="Kim M.K."/>
        </authorList>
    </citation>
    <scope>NUCLEOTIDE SEQUENCE [LARGE SCALE GENOMIC DNA]</scope>
    <source>
        <strain evidence="2 3">BT328</strain>
    </source>
</reference>
<dbReference type="Gene3D" id="2.60.40.10">
    <property type="entry name" value="Immunoglobulins"/>
    <property type="match status" value="1"/>
</dbReference>
<dbReference type="KEGG" id="spib:G8759_19820"/>
<dbReference type="CDD" id="cd00146">
    <property type="entry name" value="PKD"/>
    <property type="match status" value="1"/>
</dbReference>
<dbReference type="InterPro" id="IPR035986">
    <property type="entry name" value="PKD_dom_sf"/>
</dbReference>
<dbReference type="PROSITE" id="PS50093">
    <property type="entry name" value="PKD"/>
    <property type="match status" value="1"/>
</dbReference>
<dbReference type="EMBL" id="CP050063">
    <property type="protein sequence ID" value="QIP14699.1"/>
    <property type="molecule type" value="Genomic_DNA"/>
</dbReference>
<evidence type="ECO:0000313" key="2">
    <source>
        <dbReference type="EMBL" id="QIP14699.1"/>
    </source>
</evidence>
<sequence>MKKICLLFIITLLFASCKKNDPPPKPIAAFSINYQANGRVWLNNDSKNASSFQWIVSDGRTTIDQSPIIDFSNNGDYNVTLIAKGEGGTDSAVRTIQIRNLPTTGNVVFWTNFNGPYIEVFVNNQLIGTMTQYITSGGAPGCGQQGFVTVTLPQGSYSFVAKSKALIPAKWEGSITVINGQCRSMQLNK</sequence>
<proteinExistence type="predicted"/>
<dbReference type="InterPro" id="IPR013783">
    <property type="entry name" value="Ig-like_fold"/>
</dbReference>